<protein>
    <recommendedName>
        <fullName evidence="3">AsnC family protein</fullName>
    </recommendedName>
</protein>
<evidence type="ECO:0000313" key="2">
    <source>
        <dbReference type="Proteomes" id="UP000077748"/>
    </source>
</evidence>
<name>A0A1A9KNC2_9PSED</name>
<dbReference type="GeneID" id="93444565"/>
<reference evidence="1 2" key="1">
    <citation type="submission" date="2016-05" db="EMBL/GenBank/DDBJ databases">
        <title>Genome Sequence of Pseudomonas citronellolis Strain SJTE-3, an Estrogens and Persistent Organic Pollutants degradation strain.</title>
        <authorList>
            <person name="Liang R."/>
        </authorList>
    </citation>
    <scope>NUCLEOTIDE SEQUENCE [LARGE SCALE GENOMIC DNA]</scope>
    <source>
        <strain evidence="1 2">SJTE-3</strain>
        <plasmid evidence="2">Plasmid prbl16</plasmid>
    </source>
</reference>
<sequence length="145" mass="16482">MQQRQYSDNELFGIIQEVYFGATSWEQGRQAALRGRTLSDNPETPDTISYDEWKKGFVHGAVYDVPQSEQIEEIVMVGILPVIEVQVLPARSFWAVLNNLQIDLHLSVPELARRIGLAEERLCAGMIMFGFYDSDAIPMYDRVAV</sequence>
<keyword evidence="1" id="KW-0614">Plasmid</keyword>
<evidence type="ECO:0000313" key="1">
    <source>
        <dbReference type="EMBL" id="ANI19004.1"/>
    </source>
</evidence>
<dbReference type="AlphaFoldDB" id="A0A1A9KNC2"/>
<geneLocation type="plasmid" evidence="2">
    <name>prbl16</name>
</geneLocation>
<accession>A0A1A9KNC2</accession>
<proteinExistence type="predicted"/>
<organism evidence="1 2">
    <name type="scientific">Pseudomonas citronellolis</name>
    <dbReference type="NCBI Taxonomy" id="53408"/>
    <lineage>
        <taxon>Bacteria</taxon>
        <taxon>Pseudomonadati</taxon>
        <taxon>Pseudomonadota</taxon>
        <taxon>Gammaproteobacteria</taxon>
        <taxon>Pseudomonadales</taxon>
        <taxon>Pseudomonadaceae</taxon>
        <taxon>Pseudomonas</taxon>
    </lineage>
</organism>
<dbReference type="EMBL" id="CP015879">
    <property type="protein sequence ID" value="ANI19004.1"/>
    <property type="molecule type" value="Genomic_DNA"/>
</dbReference>
<dbReference type="RefSeq" id="WP_010792586.1">
    <property type="nucleotide sequence ID" value="NZ_CP015879.1"/>
</dbReference>
<gene>
    <name evidence="1" type="ORF">A9C11_33670</name>
</gene>
<evidence type="ECO:0008006" key="3">
    <source>
        <dbReference type="Google" id="ProtNLM"/>
    </source>
</evidence>
<dbReference type="Proteomes" id="UP000077748">
    <property type="component" value="Plasmid pRBL16"/>
</dbReference>